<evidence type="ECO:0000256" key="2">
    <source>
        <dbReference type="ARBA" id="ARBA00023125"/>
    </source>
</evidence>
<dbReference type="EMBL" id="JACNIG010000157">
    <property type="protein sequence ID" value="MBC8431596.1"/>
    <property type="molecule type" value="Genomic_DNA"/>
</dbReference>
<dbReference type="PROSITE" id="PS50987">
    <property type="entry name" value="HTH_ARSR_2"/>
    <property type="match status" value="1"/>
</dbReference>
<name>A0A8J6NQF1_9BACT</name>
<dbReference type="PANTHER" id="PTHR33154:SF33">
    <property type="entry name" value="TRANSCRIPTIONAL REPRESSOR SDPR"/>
    <property type="match status" value="1"/>
</dbReference>
<keyword evidence="2" id="KW-0238">DNA-binding</keyword>
<dbReference type="InterPro" id="IPR001845">
    <property type="entry name" value="HTH_ArsR_DNA-bd_dom"/>
</dbReference>
<dbReference type="InterPro" id="IPR011991">
    <property type="entry name" value="ArsR-like_HTH"/>
</dbReference>
<reference evidence="6 7" key="1">
    <citation type="submission" date="2020-08" db="EMBL/GenBank/DDBJ databases">
        <title>Bridging the membrane lipid divide: bacteria of the FCB group superphylum have the potential to synthesize archaeal ether lipids.</title>
        <authorList>
            <person name="Villanueva L."/>
            <person name="Von Meijenfeldt F.A.B."/>
            <person name="Westbye A.B."/>
            <person name="Yadav S."/>
            <person name="Hopmans E.C."/>
            <person name="Dutilh B.E."/>
            <person name="Sinninghe Damste J.S."/>
        </authorList>
    </citation>
    <scope>NUCLEOTIDE SEQUENCE [LARGE SCALE GENOMIC DNA]</scope>
    <source>
        <strain evidence="6">NIOZ-UU17</strain>
    </source>
</reference>
<feature type="coiled-coil region" evidence="4">
    <location>
        <begin position="103"/>
        <end position="137"/>
    </location>
</feature>
<comment type="caution">
    <text evidence="6">The sequence shown here is derived from an EMBL/GenBank/DDBJ whole genome shotgun (WGS) entry which is preliminary data.</text>
</comment>
<dbReference type="PANTHER" id="PTHR33154">
    <property type="entry name" value="TRANSCRIPTIONAL REGULATOR, ARSR FAMILY"/>
    <property type="match status" value="1"/>
</dbReference>
<keyword evidence="4" id="KW-0175">Coiled coil</keyword>
<dbReference type="PRINTS" id="PR00778">
    <property type="entry name" value="HTHARSR"/>
</dbReference>
<dbReference type="InterPro" id="IPR036390">
    <property type="entry name" value="WH_DNA-bd_sf"/>
</dbReference>
<protein>
    <submittedName>
        <fullName evidence="6">Winged helix-turn-helix transcriptional regulator</fullName>
    </submittedName>
</protein>
<feature type="domain" description="HTH arsR-type" evidence="5">
    <location>
        <begin position="1"/>
        <end position="95"/>
    </location>
</feature>
<evidence type="ECO:0000256" key="3">
    <source>
        <dbReference type="ARBA" id="ARBA00023163"/>
    </source>
</evidence>
<dbReference type="Pfam" id="PF01022">
    <property type="entry name" value="HTH_5"/>
    <property type="match status" value="1"/>
</dbReference>
<organism evidence="6 7">
    <name type="scientific">Candidatus Desulfatibia vada</name>
    <dbReference type="NCBI Taxonomy" id="2841696"/>
    <lineage>
        <taxon>Bacteria</taxon>
        <taxon>Pseudomonadati</taxon>
        <taxon>Thermodesulfobacteriota</taxon>
        <taxon>Desulfobacteria</taxon>
        <taxon>Desulfobacterales</taxon>
        <taxon>Desulfobacterales incertae sedis</taxon>
        <taxon>Candidatus Desulfatibia</taxon>
    </lineage>
</organism>
<evidence type="ECO:0000313" key="6">
    <source>
        <dbReference type="EMBL" id="MBC8431596.1"/>
    </source>
</evidence>
<dbReference type="SMART" id="SM00418">
    <property type="entry name" value="HTH_ARSR"/>
    <property type="match status" value="1"/>
</dbReference>
<keyword evidence="3" id="KW-0804">Transcription</keyword>
<dbReference type="CDD" id="cd00090">
    <property type="entry name" value="HTH_ARSR"/>
    <property type="match status" value="1"/>
</dbReference>
<dbReference type="SUPFAM" id="SSF46785">
    <property type="entry name" value="Winged helix' DNA-binding domain"/>
    <property type="match status" value="1"/>
</dbReference>
<keyword evidence="1" id="KW-0805">Transcription regulation</keyword>
<dbReference type="InterPro" id="IPR051081">
    <property type="entry name" value="HTH_MetalResp_TranReg"/>
</dbReference>
<dbReference type="NCBIfam" id="NF033788">
    <property type="entry name" value="HTH_metalloreg"/>
    <property type="match status" value="1"/>
</dbReference>
<dbReference type="GO" id="GO:0003700">
    <property type="term" value="F:DNA-binding transcription factor activity"/>
    <property type="evidence" value="ECO:0007669"/>
    <property type="project" value="InterPro"/>
</dbReference>
<evidence type="ECO:0000313" key="7">
    <source>
        <dbReference type="Proteomes" id="UP000605201"/>
    </source>
</evidence>
<proteinExistence type="predicted"/>
<sequence>MEKKQAELFKVLGVESRIKILELLKHKGPLGANELSEKLGITPSAVSQHLKILRHAGLVRNERKGYWIPYEIDPVALEKCGELLSTICTCGCKGTGQFREAEVNAAEDKVAALRKYEQELLEEIKTVQARIEALAKEE</sequence>
<dbReference type="Proteomes" id="UP000605201">
    <property type="component" value="Unassembled WGS sequence"/>
</dbReference>
<evidence type="ECO:0000259" key="5">
    <source>
        <dbReference type="PROSITE" id="PS50987"/>
    </source>
</evidence>
<dbReference type="AlphaFoldDB" id="A0A8J6NQF1"/>
<accession>A0A8J6NQF1</accession>
<evidence type="ECO:0000256" key="4">
    <source>
        <dbReference type="SAM" id="Coils"/>
    </source>
</evidence>
<gene>
    <name evidence="6" type="ORF">H8D96_06715</name>
</gene>
<evidence type="ECO:0000256" key="1">
    <source>
        <dbReference type="ARBA" id="ARBA00023015"/>
    </source>
</evidence>
<dbReference type="InterPro" id="IPR036388">
    <property type="entry name" value="WH-like_DNA-bd_sf"/>
</dbReference>
<dbReference type="Gene3D" id="1.10.10.10">
    <property type="entry name" value="Winged helix-like DNA-binding domain superfamily/Winged helix DNA-binding domain"/>
    <property type="match status" value="1"/>
</dbReference>
<dbReference type="GO" id="GO:0003677">
    <property type="term" value="F:DNA binding"/>
    <property type="evidence" value="ECO:0007669"/>
    <property type="project" value="UniProtKB-KW"/>
</dbReference>